<dbReference type="AlphaFoldDB" id="A0A4R6KGU6"/>
<evidence type="ECO:0000256" key="6">
    <source>
        <dbReference type="ARBA" id="ARBA00023014"/>
    </source>
</evidence>
<comment type="cofactor">
    <cofactor evidence="1">
        <name>[3Fe-4S] cluster</name>
        <dbReference type="ChEBI" id="CHEBI:21137"/>
    </cofactor>
</comment>
<dbReference type="Pfam" id="PF13459">
    <property type="entry name" value="Fer4_15"/>
    <property type="match status" value="1"/>
</dbReference>
<proteinExistence type="predicted"/>
<evidence type="ECO:0000256" key="3">
    <source>
        <dbReference type="ARBA" id="ARBA00022723"/>
    </source>
</evidence>
<dbReference type="SUPFAM" id="SSF54862">
    <property type="entry name" value="4Fe-4S ferredoxins"/>
    <property type="match status" value="1"/>
</dbReference>
<keyword evidence="6" id="KW-0411">Iron-sulfur</keyword>
<dbReference type="RefSeq" id="WP_133801087.1">
    <property type="nucleotide sequence ID" value="NZ_SNWQ01000007.1"/>
</dbReference>
<accession>A0A4R6KGU6</accession>
<organism evidence="8 9">
    <name type="scientific">Kribbella caucasensis</name>
    <dbReference type="NCBI Taxonomy" id="2512215"/>
    <lineage>
        <taxon>Bacteria</taxon>
        <taxon>Bacillati</taxon>
        <taxon>Actinomycetota</taxon>
        <taxon>Actinomycetes</taxon>
        <taxon>Propionibacteriales</taxon>
        <taxon>Kribbellaceae</taxon>
        <taxon>Kribbella</taxon>
    </lineage>
</organism>
<evidence type="ECO:0000313" key="9">
    <source>
        <dbReference type="Proteomes" id="UP000295388"/>
    </source>
</evidence>
<dbReference type="Proteomes" id="UP000295388">
    <property type="component" value="Unassembled WGS sequence"/>
</dbReference>
<gene>
    <name evidence="8" type="ORF">EV643_107319</name>
</gene>
<keyword evidence="5" id="KW-0408">Iron</keyword>
<dbReference type="InterPro" id="IPR051269">
    <property type="entry name" value="Fe-S_cluster_ET"/>
</dbReference>
<dbReference type="PANTHER" id="PTHR36923">
    <property type="entry name" value="FERREDOXIN"/>
    <property type="match status" value="1"/>
</dbReference>
<dbReference type="GO" id="GO:0051538">
    <property type="term" value="F:3 iron, 4 sulfur cluster binding"/>
    <property type="evidence" value="ECO:0007669"/>
    <property type="project" value="UniProtKB-KW"/>
</dbReference>
<dbReference type="Gene3D" id="3.30.70.20">
    <property type="match status" value="1"/>
</dbReference>
<sequence>MHIKIDDSRCQGHGLCRLSAPGLFFAREEDGHAYVEGEAVPADREADAQLAADSCPELAIRVD</sequence>
<evidence type="ECO:0000256" key="7">
    <source>
        <dbReference type="ARBA" id="ARBA00023291"/>
    </source>
</evidence>
<dbReference type="PANTHER" id="PTHR36923:SF3">
    <property type="entry name" value="FERREDOXIN"/>
    <property type="match status" value="1"/>
</dbReference>
<keyword evidence="9" id="KW-1185">Reference proteome</keyword>
<keyword evidence="3" id="KW-0479">Metal-binding</keyword>
<evidence type="ECO:0000313" key="8">
    <source>
        <dbReference type="EMBL" id="TDO48689.1"/>
    </source>
</evidence>
<evidence type="ECO:0000256" key="1">
    <source>
        <dbReference type="ARBA" id="ARBA00001927"/>
    </source>
</evidence>
<dbReference type="EMBL" id="SNWQ01000007">
    <property type="protein sequence ID" value="TDO48689.1"/>
    <property type="molecule type" value="Genomic_DNA"/>
</dbReference>
<keyword evidence="2" id="KW-0813">Transport</keyword>
<keyword evidence="4" id="KW-0249">Electron transport</keyword>
<dbReference type="OrthoDB" id="4741951at2"/>
<evidence type="ECO:0000256" key="4">
    <source>
        <dbReference type="ARBA" id="ARBA00022982"/>
    </source>
</evidence>
<protein>
    <submittedName>
        <fullName evidence="8">Ferredoxin</fullName>
    </submittedName>
</protein>
<keyword evidence="7" id="KW-0003">3Fe-4S</keyword>
<name>A0A4R6KGU6_9ACTN</name>
<evidence type="ECO:0000256" key="2">
    <source>
        <dbReference type="ARBA" id="ARBA00022448"/>
    </source>
</evidence>
<reference evidence="8 9" key="1">
    <citation type="submission" date="2019-03" db="EMBL/GenBank/DDBJ databases">
        <title>Genomic Encyclopedia of Type Strains, Phase III (KMG-III): the genomes of soil and plant-associated and newly described type strains.</title>
        <authorList>
            <person name="Whitman W."/>
        </authorList>
    </citation>
    <scope>NUCLEOTIDE SEQUENCE [LARGE SCALE GENOMIC DNA]</scope>
    <source>
        <strain evidence="8 9">VKM Ac-2527</strain>
    </source>
</reference>
<dbReference type="GO" id="GO:0046872">
    <property type="term" value="F:metal ion binding"/>
    <property type="evidence" value="ECO:0007669"/>
    <property type="project" value="UniProtKB-KW"/>
</dbReference>
<evidence type="ECO:0000256" key="5">
    <source>
        <dbReference type="ARBA" id="ARBA00023004"/>
    </source>
</evidence>
<comment type="caution">
    <text evidence="8">The sequence shown here is derived from an EMBL/GenBank/DDBJ whole genome shotgun (WGS) entry which is preliminary data.</text>
</comment>